<accession>A0A8E3MG23</accession>
<name>A0A8E3MG23_9PAST</name>
<dbReference type="RefSeq" id="WP_261919427.1">
    <property type="nucleotide sequence ID" value="NZ_CP022011.1"/>
</dbReference>
<keyword evidence="2" id="KW-1185">Reference proteome</keyword>
<dbReference type="InterPro" id="IPR009734">
    <property type="entry name" value="Myoviridae_GpU"/>
</dbReference>
<sequence length="322" mass="35714">MYLMLGKVILEPINLTAFSETQSANFAEHPVLKGRPLLQAMGLNLAEKNLEVRLHYQLGKVEQRYQALLSAKNSQQALAFIFGRGKFIGYFVITELNSTTVFTDQYGNVLCREISLKLKEYAGKIKPPKQGVALQKGKDDILGSIIPKDVIKTLNQAKATLKKGVETFQKTMRTLNAVRNTVSVMQNLVHEPQLALAQLPNVVSDLNSALGGIGELVGMQQTFSQLQDGLSVVGEFTQGVAQTHHYLQQTSHIFQSEFNLENLEDLLNLGSNALDNTLETINNLSASVQKMGAFVVLRQDEILSKEIVEQSQLYKPKEIRNG</sequence>
<dbReference type="AlphaFoldDB" id="A0A8E3MG23"/>
<proteinExistence type="predicted"/>
<dbReference type="Proteomes" id="UP000955338">
    <property type="component" value="Chromosome"/>
</dbReference>
<evidence type="ECO:0000313" key="2">
    <source>
        <dbReference type="Proteomes" id="UP000955338"/>
    </source>
</evidence>
<reference evidence="1" key="1">
    <citation type="submission" date="2017-06" db="EMBL/GenBank/DDBJ databases">
        <title>Genome sequencing of pathogenic and non-pathogenic strains within Bisgaard taxon 40.</title>
        <authorList>
            <person name="Ladner J.T."/>
            <person name="Lovett S.P."/>
            <person name="Koroleva G."/>
            <person name="Lorch J.M."/>
        </authorList>
    </citation>
    <scope>NUCLEOTIDE SEQUENCE</scope>
    <source>
        <strain evidence="1">27576-1-I1</strain>
    </source>
</reference>
<dbReference type="EMBL" id="CP022011">
    <property type="protein sequence ID" value="QDJ14491.1"/>
    <property type="molecule type" value="Genomic_DNA"/>
</dbReference>
<gene>
    <name evidence="1" type="ORF">CEP48_03235</name>
</gene>
<protein>
    <submittedName>
        <fullName evidence="1">Uncharacterized protein</fullName>
    </submittedName>
</protein>
<dbReference type="Pfam" id="PF06995">
    <property type="entry name" value="Phage_P2_GpU"/>
    <property type="match status" value="1"/>
</dbReference>
<organism evidence="1 2">
    <name type="scientific">Mergibacter septicus</name>
    <dbReference type="NCBI Taxonomy" id="221402"/>
    <lineage>
        <taxon>Bacteria</taxon>
        <taxon>Pseudomonadati</taxon>
        <taxon>Pseudomonadota</taxon>
        <taxon>Gammaproteobacteria</taxon>
        <taxon>Pasteurellales</taxon>
        <taxon>Pasteurellaceae</taxon>
        <taxon>Mergibacter</taxon>
    </lineage>
</organism>
<evidence type="ECO:0000313" key="1">
    <source>
        <dbReference type="EMBL" id="QDJ14491.1"/>
    </source>
</evidence>